<evidence type="ECO:0000313" key="2">
    <source>
        <dbReference type="Proteomes" id="UP000027238"/>
    </source>
</evidence>
<accession>A0A066Y239</accession>
<dbReference type="HOGENOM" id="CLU_022619_0_0_1"/>
<comment type="caution">
    <text evidence="1">The sequence shown here is derived from an EMBL/GenBank/DDBJ whole genome shotgun (WGS) entry which is preliminary data.</text>
</comment>
<keyword evidence="2" id="KW-1185">Reference proteome</keyword>
<dbReference type="STRING" id="1173701.A0A066Y239"/>
<organism evidence="1 2">
    <name type="scientific">Colletotrichum sublineola</name>
    <name type="common">Sorghum anthracnose fungus</name>
    <dbReference type="NCBI Taxonomy" id="1173701"/>
    <lineage>
        <taxon>Eukaryota</taxon>
        <taxon>Fungi</taxon>
        <taxon>Dikarya</taxon>
        <taxon>Ascomycota</taxon>
        <taxon>Pezizomycotina</taxon>
        <taxon>Sordariomycetes</taxon>
        <taxon>Hypocreomycetidae</taxon>
        <taxon>Glomerellales</taxon>
        <taxon>Glomerellaceae</taxon>
        <taxon>Colletotrichum</taxon>
        <taxon>Colletotrichum graminicola species complex</taxon>
    </lineage>
</organism>
<dbReference type="eggNOG" id="ENOG502S5TP">
    <property type="taxonomic scope" value="Eukaryota"/>
</dbReference>
<dbReference type="EMBL" id="JMSE01000011">
    <property type="protein sequence ID" value="KDN72260.1"/>
    <property type="molecule type" value="Genomic_DNA"/>
</dbReference>
<proteinExistence type="predicted"/>
<dbReference type="OMA" id="ARTLEWY"/>
<dbReference type="AlphaFoldDB" id="A0A066Y239"/>
<reference evidence="2" key="1">
    <citation type="journal article" date="2014" name="Genome Announc.">
        <title>Draft genome sequence of Colletotrichum sublineola, a destructive pathogen of cultivated sorghum.</title>
        <authorList>
            <person name="Baroncelli R."/>
            <person name="Sanz-Martin J.M."/>
            <person name="Rech G.E."/>
            <person name="Sukno S.A."/>
            <person name="Thon M.R."/>
        </authorList>
    </citation>
    <scope>NUCLEOTIDE SEQUENCE [LARGE SCALE GENOMIC DNA]</scope>
    <source>
        <strain evidence="2">TX430BB</strain>
    </source>
</reference>
<gene>
    <name evidence="1" type="ORF">CSUB01_07911</name>
</gene>
<sequence>MQPQVQYQHYIPQFILRNFSHPYKPLGGKRARNRHKSEPGRLRRGENVLNVVHLASEEPQIREAPVSRWFGRVNMYEDAADAIKGQKQIEDKLGRLESQSAIVIQRIKKAHERGQTHVRLERREKDQLRKFLFIMKYRGPRFHDKYLSGDEKIYQWEDKNLLRAYMAQKGFRDPREVWLDNLSAILDLDMDAEGEWVEKLPTLMFPPDATMFMIHVQHSYMAFCTPSDKNVEFILTDQVYNIFEGPTCESYSVETRENLGSLYLCFHEFGPISGRLIIVLRSSLLPQSLEDADPKTKMDRERILAAAAAQFPNAKDVKSILADLPVSKATNSCVRVVNGRLETAPGYAGKARRNDLFDFRFWQLNTSHVHTINSIFLDNIHSCNSIVFRTKPSFQRTLEAYMTTNSGDFKNIGGRQRGAPFSRYESFQKLSIVLKALGSDKVPRWHDDRQSNQTSYIQSIDDMWLNIMVSCFEKGSDDTLVSGKTDFWNTYRILDGTTDKFVEDLKQSWKLYRLHSVVFYHSRILEDELWQRTINNVCRFMVQFHPRRIWLFVKHMRWMFSDEYAALQQNYIGTGPILAAKTTALLKSEIEDSIARGKFGNCRRSMVRTNY</sequence>
<name>A0A066Y239_COLSU</name>
<dbReference type="Pfam" id="PF14022">
    <property type="entry name" value="DUF4238"/>
    <property type="match status" value="1"/>
</dbReference>
<protein>
    <recommendedName>
        <fullName evidence="3">DUF4238 domain-containing protein</fullName>
    </recommendedName>
</protein>
<evidence type="ECO:0008006" key="3">
    <source>
        <dbReference type="Google" id="ProtNLM"/>
    </source>
</evidence>
<dbReference type="Proteomes" id="UP000027238">
    <property type="component" value="Unassembled WGS sequence"/>
</dbReference>
<dbReference type="InterPro" id="IPR025332">
    <property type="entry name" value="DUF4238"/>
</dbReference>
<evidence type="ECO:0000313" key="1">
    <source>
        <dbReference type="EMBL" id="KDN72260.1"/>
    </source>
</evidence>
<dbReference type="OrthoDB" id="5340163at2759"/>